<dbReference type="Gene3D" id="3.40.1230.10">
    <property type="entry name" value="MTH938-like"/>
    <property type="match status" value="1"/>
</dbReference>
<dbReference type="CDD" id="cd05560">
    <property type="entry name" value="Xcc1710_like"/>
    <property type="match status" value="1"/>
</dbReference>
<comment type="caution">
    <text evidence="1">The sequence shown here is derived from an EMBL/GenBank/DDBJ whole genome shotgun (WGS) entry which is preliminary data.</text>
</comment>
<evidence type="ECO:0000313" key="2">
    <source>
        <dbReference type="Proteomes" id="UP001595636"/>
    </source>
</evidence>
<organism evidence="1 2">
    <name type="scientific">Vogesella amnigena</name>
    <dbReference type="NCBI Taxonomy" id="1507449"/>
    <lineage>
        <taxon>Bacteria</taxon>
        <taxon>Pseudomonadati</taxon>
        <taxon>Pseudomonadota</taxon>
        <taxon>Betaproteobacteria</taxon>
        <taxon>Neisseriales</taxon>
        <taxon>Chromobacteriaceae</taxon>
        <taxon>Vogesella</taxon>
    </lineage>
</organism>
<protein>
    <submittedName>
        <fullName evidence="1">Mth938-like domain-containing protein</fullName>
    </submittedName>
</protein>
<dbReference type="PANTHER" id="PTHR21192">
    <property type="entry name" value="NUCLEAR PROTEIN E3-3"/>
    <property type="match status" value="1"/>
</dbReference>
<name>A0ABV7TW53_9NEIS</name>
<proteinExistence type="predicted"/>
<dbReference type="Pfam" id="PF04430">
    <property type="entry name" value="DUF498"/>
    <property type="match status" value="1"/>
</dbReference>
<sequence length="123" mass="13148">MKLHEAKTAGSKLFTAYGAGYVEINGERFSGSLIVTADSVQPWAPTSFEALAAEHFADLLALQPEVVIFGSGQRLRFPHPRLTAALSNAGIGVEVMDSNAACRTYNILLAEDRQVIAVLLGES</sequence>
<dbReference type="Proteomes" id="UP001595636">
    <property type="component" value="Unassembled WGS sequence"/>
</dbReference>
<dbReference type="SUPFAM" id="SSF64076">
    <property type="entry name" value="MTH938-like"/>
    <property type="match status" value="1"/>
</dbReference>
<dbReference type="PANTHER" id="PTHR21192:SF2">
    <property type="entry name" value="NADH DEHYDROGENASE [UBIQUINONE] 1 ALPHA SUBCOMPLEX ASSEMBLY FACTOR 3"/>
    <property type="match status" value="1"/>
</dbReference>
<dbReference type="InterPro" id="IPR036748">
    <property type="entry name" value="MTH938-like_sf"/>
</dbReference>
<keyword evidence="2" id="KW-1185">Reference proteome</keyword>
<gene>
    <name evidence="1" type="ORF">ACFOKJ_12510</name>
</gene>
<reference evidence="2" key="1">
    <citation type="journal article" date="2019" name="Int. J. Syst. Evol. Microbiol.">
        <title>The Global Catalogue of Microorganisms (GCM) 10K type strain sequencing project: providing services to taxonomists for standard genome sequencing and annotation.</title>
        <authorList>
            <consortium name="The Broad Institute Genomics Platform"/>
            <consortium name="The Broad Institute Genome Sequencing Center for Infectious Disease"/>
            <person name="Wu L."/>
            <person name="Ma J."/>
        </authorList>
    </citation>
    <scope>NUCLEOTIDE SEQUENCE [LARGE SCALE GENOMIC DNA]</scope>
    <source>
        <strain evidence="2">KCTC 42195</strain>
    </source>
</reference>
<evidence type="ECO:0000313" key="1">
    <source>
        <dbReference type="EMBL" id="MFC3626939.1"/>
    </source>
</evidence>
<dbReference type="EMBL" id="JBHRYH010000025">
    <property type="protein sequence ID" value="MFC3626939.1"/>
    <property type="molecule type" value="Genomic_DNA"/>
</dbReference>
<dbReference type="RefSeq" id="WP_390280084.1">
    <property type="nucleotide sequence ID" value="NZ_JBHRYH010000025.1"/>
</dbReference>
<accession>A0ABV7TW53</accession>
<dbReference type="InterPro" id="IPR007523">
    <property type="entry name" value="NDUFAF3/AAMDC"/>
</dbReference>